<evidence type="ECO:0000313" key="2">
    <source>
        <dbReference type="EMBL" id="SCA48739.1"/>
    </source>
</evidence>
<feature type="compositionally biased region" description="Basic residues" evidence="1">
    <location>
        <begin position="209"/>
        <end position="269"/>
    </location>
</feature>
<organism evidence="2 3">
    <name type="scientific">Plasmodium ovale</name>
    <name type="common">malaria parasite P. ovale</name>
    <dbReference type="NCBI Taxonomy" id="36330"/>
    <lineage>
        <taxon>Eukaryota</taxon>
        <taxon>Sar</taxon>
        <taxon>Alveolata</taxon>
        <taxon>Apicomplexa</taxon>
        <taxon>Aconoidasida</taxon>
        <taxon>Haemosporida</taxon>
        <taxon>Plasmodiidae</taxon>
        <taxon>Plasmodium</taxon>
        <taxon>Plasmodium (Plasmodium)</taxon>
    </lineage>
</organism>
<protein>
    <submittedName>
        <fullName evidence="2">Uncharacterized protein</fullName>
    </submittedName>
</protein>
<evidence type="ECO:0000313" key="3">
    <source>
        <dbReference type="Proteomes" id="UP000242942"/>
    </source>
</evidence>
<dbReference type="AlphaFoldDB" id="A0A1D3KY80"/>
<dbReference type="VEuPathDB" id="PlasmoDB:PocGH01_05033600"/>
<accession>A0A1D3KY80</accession>
<feature type="compositionally biased region" description="Basic residues" evidence="1">
    <location>
        <begin position="463"/>
        <end position="472"/>
    </location>
</feature>
<sequence length="537" mass="64546">MYVCGKEKMFNAKSVVCVFVKGLLKKKHFIAFLLNLIIIVSLHKKVANKVYTIKSYLQVHYYPHRTYEKNSEEKNITCIINRSIKKTKCRQKFPLTFPAEGENNYIYEKSDVTLWRLFKKKTTLVNNVTSKWCFFFKKIETRPYIFTHKIENQLLKITQHECDIENVHYVDSLESVLHLKREMERYSTDMQLYAPLNQLMKSRSLMSLTKRRKNKKKGKSKSKKKKRKKKKKKKNKKSKKKKKGKKNKRGKKSKKNERSKKRDGKKKKNKYEEDGEEEDMINEQYKSGKNSRRSRREYDDFPMIDDSASHENDNYDEQENVLGGEHTEDYKEMVRKSKNTNKNKAKRRKGNRHPDDEDYPKYEAAKKGRRKREHFEGDVEENNDENIEDIEHEMSMKNKGKRKKRKQRRRKSQKRIHDDDYNYDHGDDEKEDHANYAIGRKGKRKITDKEEEEEEEGREYEPRRKKLRKSKKQDHDEDMDHPGHDKIDNAKLNEKKHELEEVNEVIGELSEKKHLLNNAEHHMLKLLKTIHSLEMKT</sequence>
<feature type="compositionally biased region" description="Basic and acidic residues" evidence="1">
    <location>
        <begin position="325"/>
        <end position="335"/>
    </location>
</feature>
<dbReference type="OrthoDB" id="387630at2759"/>
<evidence type="ECO:0000256" key="1">
    <source>
        <dbReference type="SAM" id="MobiDB-lite"/>
    </source>
</evidence>
<feature type="compositionally biased region" description="Basic residues" evidence="1">
    <location>
        <begin position="398"/>
        <end position="414"/>
    </location>
</feature>
<feature type="compositionally biased region" description="Basic and acidic residues" evidence="1">
    <location>
        <begin position="415"/>
        <end position="434"/>
    </location>
</feature>
<dbReference type="EMBL" id="LT594586">
    <property type="protein sequence ID" value="SCA48739.1"/>
    <property type="molecule type" value="Genomic_DNA"/>
</dbReference>
<feature type="compositionally biased region" description="Acidic residues" evidence="1">
    <location>
        <begin position="449"/>
        <end position="458"/>
    </location>
</feature>
<feature type="compositionally biased region" description="Acidic residues" evidence="1">
    <location>
        <begin position="378"/>
        <end position="391"/>
    </location>
</feature>
<feature type="compositionally biased region" description="Basic residues" evidence="1">
    <location>
        <begin position="336"/>
        <end position="351"/>
    </location>
</feature>
<feature type="region of interest" description="Disordered" evidence="1">
    <location>
        <begin position="202"/>
        <end position="496"/>
    </location>
</feature>
<gene>
    <name evidence="2" type="primary">PocGH01_05033600</name>
    <name evidence="2" type="ORF">POCGH01_05033600</name>
</gene>
<dbReference type="Proteomes" id="UP000242942">
    <property type="component" value="Chromosome 5"/>
</dbReference>
<keyword evidence="3" id="KW-1185">Reference proteome</keyword>
<name>A0A1D3KY80_PLAOA</name>
<reference evidence="2 3" key="1">
    <citation type="submission" date="2016-06" db="EMBL/GenBank/DDBJ databases">
        <authorList>
            <consortium name="Pathogen Informatics"/>
        </authorList>
    </citation>
    <scope>NUCLEOTIDE SEQUENCE [LARGE SCALE GENOMIC DNA]</scope>
    <source>
        <strain evidence="2">PocGH01</strain>
    </source>
</reference>
<proteinExistence type="predicted"/>
<feature type="compositionally biased region" description="Basic and acidic residues" evidence="1">
    <location>
        <begin position="473"/>
        <end position="496"/>
    </location>
</feature>
<feature type="compositionally biased region" description="Basic and acidic residues" evidence="1">
    <location>
        <begin position="352"/>
        <end position="366"/>
    </location>
</feature>